<gene>
    <name evidence="2" type="ORF">cco14_08049</name>
</gene>
<dbReference type="Proteomes" id="UP000005511">
    <property type="component" value="Unassembled WGS sequence"/>
</dbReference>
<dbReference type="EMBL" id="AIMT01000083">
    <property type="protein sequence ID" value="EIA62923.1"/>
    <property type="molecule type" value="Genomic_DNA"/>
</dbReference>
<evidence type="ECO:0000313" key="2">
    <source>
        <dbReference type="EMBL" id="EIA62923.1"/>
    </source>
</evidence>
<evidence type="ECO:0000256" key="1">
    <source>
        <dbReference type="SAM" id="Phobius"/>
    </source>
</evidence>
<keyword evidence="1" id="KW-0812">Transmembrane</keyword>
<accession>A0ABN0ENP3</accession>
<sequence>MMNEEINSNENSLYELVKEDNSTNMVIQNYNELLSKFENLIKTIIAKIDIGKQNSSSNTEDGIFKDLEKNIIELDNTFLALISYFKNPPNDEEKEIINKTISIKKTMEDFAKFANEIQKISLDDKLKQYNEQINKFCEIVEYKLSHNAKNYNTFLDHFVEDGKQKLNTFSEIFTKMTKNTKWYLIFFSFTSIGLGIALGILILLTYIKYSEYNNLKERVSTITQGLATISIDENSKGSFTLSFAKNKKTIFNENKNSIQITLQGGE</sequence>
<keyword evidence="1" id="KW-0472">Membrane</keyword>
<evidence type="ECO:0000313" key="3">
    <source>
        <dbReference type="Proteomes" id="UP000005511"/>
    </source>
</evidence>
<reference evidence="2 3" key="1">
    <citation type="submission" date="2010-09" db="EMBL/GenBank/DDBJ databases">
        <authorList>
            <person name="Richards V."/>
            <person name="Lefebure T."/>
            <person name="Suzuki H."/>
            <person name="Pavinski Bitar P."/>
            <person name="Stanhope M."/>
        </authorList>
    </citation>
    <scope>NUCLEOTIDE SEQUENCE [LARGE SCALE GENOMIC DNA]</scope>
    <source>
        <strain evidence="2 3">80352</strain>
    </source>
</reference>
<feature type="transmembrane region" description="Helical" evidence="1">
    <location>
        <begin position="182"/>
        <end position="207"/>
    </location>
</feature>
<proteinExistence type="predicted"/>
<protein>
    <submittedName>
        <fullName evidence="2">Cpp46</fullName>
    </submittedName>
</protein>
<comment type="caution">
    <text evidence="2">The sequence shown here is derived from an EMBL/GenBank/DDBJ whole genome shotgun (WGS) entry which is preliminary data.</text>
</comment>
<keyword evidence="1" id="KW-1133">Transmembrane helix</keyword>
<name>A0ABN0ENP3_CAMCO</name>
<keyword evidence="3" id="KW-1185">Reference proteome</keyword>
<organism evidence="2 3">
    <name type="scientific">Campylobacter coli 80352</name>
    <dbReference type="NCBI Taxonomy" id="887288"/>
    <lineage>
        <taxon>Bacteria</taxon>
        <taxon>Pseudomonadati</taxon>
        <taxon>Campylobacterota</taxon>
        <taxon>Epsilonproteobacteria</taxon>
        <taxon>Campylobacterales</taxon>
        <taxon>Campylobacteraceae</taxon>
        <taxon>Campylobacter</taxon>
    </lineage>
</organism>